<accession>A0A7N2LSD3</accession>
<dbReference type="InterPro" id="IPR000719">
    <property type="entry name" value="Prot_kinase_dom"/>
</dbReference>
<reference evidence="7" key="2">
    <citation type="submission" date="2021-01" db="UniProtKB">
        <authorList>
            <consortium name="EnsemblPlants"/>
        </authorList>
    </citation>
    <scope>IDENTIFICATION</scope>
</reference>
<dbReference type="Gene3D" id="1.10.510.10">
    <property type="entry name" value="Transferase(Phosphotransferase) domain 1"/>
    <property type="match status" value="1"/>
</dbReference>
<dbReference type="FunFam" id="3.30.200.20:FF:000039">
    <property type="entry name" value="receptor-like protein kinase FERONIA"/>
    <property type="match status" value="1"/>
</dbReference>
<dbReference type="Proteomes" id="UP000594261">
    <property type="component" value="Chromosome 5"/>
</dbReference>
<keyword evidence="8" id="KW-1185">Reference proteome</keyword>
<evidence type="ECO:0000256" key="4">
    <source>
        <dbReference type="ARBA" id="ARBA00022777"/>
    </source>
</evidence>
<protein>
    <recommendedName>
        <fullName evidence="6">Protein kinase domain-containing protein</fullName>
    </recommendedName>
</protein>
<dbReference type="GO" id="GO:0004714">
    <property type="term" value="F:transmembrane receptor protein tyrosine kinase activity"/>
    <property type="evidence" value="ECO:0007669"/>
    <property type="project" value="InterPro"/>
</dbReference>
<name>A0A7N2LSD3_QUELO</name>
<dbReference type="EnsemblPlants" id="QL05p061657:mrna">
    <property type="protein sequence ID" value="QL05p061657:mrna"/>
    <property type="gene ID" value="QL05p061657"/>
</dbReference>
<evidence type="ECO:0000256" key="5">
    <source>
        <dbReference type="ARBA" id="ARBA00022840"/>
    </source>
</evidence>
<dbReference type="InterPro" id="IPR001245">
    <property type="entry name" value="Ser-Thr/Tyr_kinase_cat_dom"/>
</dbReference>
<dbReference type="EMBL" id="LRBV02000005">
    <property type="status" value="NOT_ANNOTATED_CDS"/>
    <property type="molecule type" value="Genomic_DNA"/>
</dbReference>
<dbReference type="SUPFAM" id="SSF56112">
    <property type="entry name" value="Protein kinase-like (PK-like)"/>
    <property type="match status" value="1"/>
</dbReference>
<dbReference type="InterPro" id="IPR011009">
    <property type="entry name" value="Kinase-like_dom_sf"/>
</dbReference>
<dbReference type="InParanoid" id="A0A7N2LSD3"/>
<dbReference type="PROSITE" id="PS50011">
    <property type="entry name" value="PROTEIN_KINASE_DOM"/>
    <property type="match status" value="1"/>
</dbReference>
<keyword evidence="5" id="KW-0067">ATP-binding</keyword>
<organism evidence="7 8">
    <name type="scientific">Quercus lobata</name>
    <name type="common">Valley oak</name>
    <dbReference type="NCBI Taxonomy" id="97700"/>
    <lineage>
        <taxon>Eukaryota</taxon>
        <taxon>Viridiplantae</taxon>
        <taxon>Streptophyta</taxon>
        <taxon>Embryophyta</taxon>
        <taxon>Tracheophyta</taxon>
        <taxon>Spermatophyta</taxon>
        <taxon>Magnoliopsida</taxon>
        <taxon>eudicotyledons</taxon>
        <taxon>Gunneridae</taxon>
        <taxon>Pentapetalae</taxon>
        <taxon>rosids</taxon>
        <taxon>fabids</taxon>
        <taxon>Fagales</taxon>
        <taxon>Fagaceae</taxon>
        <taxon>Quercus</taxon>
    </lineage>
</organism>
<dbReference type="Pfam" id="PF07714">
    <property type="entry name" value="PK_Tyr_Ser-Thr"/>
    <property type="match status" value="1"/>
</dbReference>
<dbReference type="GO" id="GO:0005524">
    <property type="term" value="F:ATP binding"/>
    <property type="evidence" value="ECO:0007669"/>
    <property type="project" value="UniProtKB-KW"/>
</dbReference>
<dbReference type="Gene3D" id="3.30.200.20">
    <property type="entry name" value="Phosphorylase Kinase, domain 1"/>
    <property type="match status" value="1"/>
</dbReference>
<evidence type="ECO:0000313" key="8">
    <source>
        <dbReference type="Proteomes" id="UP000594261"/>
    </source>
</evidence>
<dbReference type="GO" id="GO:0009506">
    <property type="term" value="C:plasmodesma"/>
    <property type="evidence" value="ECO:0007669"/>
    <property type="project" value="TreeGrafter"/>
</dbReference>
<dbReference type="PANTHER" id="PTHR27003">
    <property type="entry name" value="OS07G0166700 PROTEIN"/>
    <property type="match status" value="1"/>
</dbReference>
<evidence type="ECO:0000313" key="7">
    <source>
        <dbReference type="EnsemblPlants" id="QL05p061657:mrna"/>
    </source>
</evidence>
<dbReference type="GO" id="GO:0005886">
    <property type="term" value="C:plasma membrane"/>
    <property type="evidence" value="ECO:0007669"/>
    <property type="project" value="TreeGrafter"/>
</dbReference>
<keyword evidence="3" id="KW-0547">Nucleotide-binding</keyword>
<evidence type="ECO:0000256" key="3">
    <source>
        <dbReference type="ARBA" id="ARBA00022741"/>
    </source>
</evidence>
<dbReference type="AlphaFoldDB" id="A0A7N2LSD3"/>
<dbReference type="InterPro" id="IPR045272">
    <property type="entry name" value="ANXUR1/2-like"/>
</dbReference>
<evidence type="ECO:0000256" key="1">
    <source>
        <dbReference type="ARBA" id="ARBA00022527"/>
    </source>
</evidence>
<reference evidence="7 8" key="1">
    <citation type="journal article" date="2016" name="G3 (Bethesda)">
        <title>First Draft Assembly and Annotation of the Genome of a California Endemic Oak Quercus lobata Nee (Fagaceae).</title>
        <authorList>
            <person name="Sork V.L."/>
            <person name="Fitz-Gibbon S.T."/>
            <person name="Puiu D."/>
            <person name="Crepeau M."/>
            <person name="Gugger P.F."/>
            <person name="Sherman R."/>
            <person name="Stevens K."/>
            <person name="Langley C.H."/>
            <person name="Pellegrini M."/>
            <person name="Salzberg S.L."/>
        </authorList>
    </citation>
    <scope>NUCLEOTIDE SEQUENCE [LARGE SCALE GENOMIC DNA]</scope>
    <source>
        <strain evidence="7 8">cv. SW786</strain>
    </source>
</reference>
<sequence>MKGISECISKLLRTFGKRRSDKTNQSYSALPCRRFSVTEIKTATNNFDDNLFIGCCGDWKVYNGFIDDPVRSVAISRVNIKSMQGFHEFRTEVLVLCQVRHPNLVSFIGYCLAKRYGFLVYEFMVNSNLARHLNGTNPDPNPNPISWKRRLQICVGVARGLHYLHTGLKHTVVHSGVDPINILLDAKWEAKLSNLGLSKMGPLSLSKALIRIETDRVVGTYGYMDQEYVMFGKLNDKSDVYSFGVVLLQLLSGITPSPFAVPMDLVGLARKGKREGTIYKIIDPYLMGKIAPECFMVYVDIATSCVRNRGERRPTMGEVQVRLERALELQESADAATGDCNYCIDEYTCNDSSGDASPIDMVSVKSRILATYPDAFTDDSKGAVVDRRSDLEIPQ</sequence>
<evidence type="ECO:0000259" key="6">
    <source>
        <dbReference type="PROSITE" id="PS50011"/>
    </source>
</evidence>
<keyword evidence="4" id="KW-0418">Kinase</keyword>
<keyword evidence="1" id="KW-0723">Serine/threonine-protein kinase</keyword>
<dbReference type="PANTHER" id="PTHR27003:SF451">
    <property type="entry name" value="PROTEIN KINASE DOMAIN-CONTAINING PROTEIN"/>
    <property type="match status" value="1"/>
</dbReference>
<evidence type="ECO:0000256" key="2">
    <source>
        <dbReference type="ARBA" id="ARBA00022679"/>
    </source>
</evidence>
<proteinExistence type="predicted"/>
<dbReference type="GO" id="GO:0004674">
    <property type="term" value="F:protein serine/threonine kinase activity"/>
    <property type="evidence" value="ECO:0007669"/>
    <property type="project" value="UniProtKB-KW"/>
</dbReference>
<feature type="domain" description="Protein kinase" evidence="6">
    <location>
        <begin position="47"/>
        <end position="327"/>
    </location>
</feature>
<keyword evidence="2" id="KW-0808">Transferase</keyword>
<dbReference type="Gramene" id="QL05p061657:mrna">
    <property type="protein sequence ID" value="QL05p061657:mrna"/>
    <property type="gene ID" value="QL05p061657"/>
</dbReference>